<dbReference type="GO" id="GO:0070390">
    <property type="term" value="C:transcription export complex 2"/>
    <property type="evidence" value="ECO:0007669"/>
    <property type="project" value="TreeGrafter"/>
</dbReference>
<dbReference type="eggNOG" id="KOG2688">
    <property type="taxonomic scope" value="Eukaryota"/>
</dbReference>
<keyword evidence="4" id="KW-1185">Reference proteome</keyword>
<dbReference type="GO" id="GO:0016973">
    <property type="term" value="P:poly(A)+ mRNA export from nucleus"/>
    <property type="evidence" value="ECO:0007669"/>
    <property type="project" value="TreeGrafter"/>
</dbReference>
<dbReference type="Pfam" id="PF01399">
    <property type="entry name" value="PCI"/>
    <property type="match status" value="1"/>
</dbReference>
<dbReference type="AlphaFoldDB" id="L1JG88"/>
<evidence type="ECO:0000313" key="2">
    <source>
        <dbReference type="EMBL" id="EKX47317.1"/>
    </source>
</evidence>
<dbReference type="GO" id="GO:0003723">
    <property type="term" value="F:RNA binding"/>
    <property type="evidence" value="ECO:0007669"/>
    <property type="project" value="InterPro"/>
</dbReference>
<dbReference type="STRING" id="905079.L1JG88"/>
<evidence type="ECO:0000313" key="3">
    <source>
        <dbReference type="EnsemblProtists" id="EKX47317"/>
    </source>
</evidence>
<protein>
    <recommendedName>
        <fullName evidence="1">PCI domain-containing protein</fullName>
    </recommendedName>
</protein>
<name>L1JG88_GUITC</name>
<proteinExistence type="predicted"/>
<dbReference type="Gene3D" id="1.10.10.10">
    <property type="entry name" value="Winged helix-like DNA-binding domain superfamily/Winged helix DNA-binding domain"/>
    <property type="match status" value="1"/>
</dbReference>
<dbReference type="PANTHER" id="PTHR12732:SF0">
    <property type="entry name" value="PCI DOMAIN-CONTAINING PROTEIN 2"/>
    <property type="match status" value="1"/>
</dbReference>
<gene>
    <name evidence="2" type="ORF">GUITHDRAFT_137501</name>
</gene>
<sequence>MSGYPREIAALIRSNNATAVASRLALTSRDSNKQQFVQYMATRSYQGVLGECERVMQADWAEVVCHAVKASLGKRDGNLAEAYTHQEAAVESFMRLFKNFNRMWLPVLKVLLIDLRRLGYQADKQLRSEGKATEANKLEGAGRIMRKSLAQELRDEDNDRDMSRTHGALFVANQCNKISEVFFALNTLKHVKSLVLPPMLSLDEYPTPDRITWYFFQGRMALMESRFDQAETDLSFAFNNCPANHVTNRRLILRYKLQQFEKLVLAFRNGDVRLFDEALEEHQDFFVQKAIYILLHKLKLCVYRNLFKKAYHVVKPANNQIKLDVLVCAVKAAGAEADPQQVECMLANLIHQGMVKGYIAHKQQVVVLKKDDPFRVSS</sequence>
<dbReference type="OrthoDB" id="10252687at2759"/>
<dbReference type="PaxDb" id="55529-EKX47317"/>
<feature type="domain" description="PCI" evidence="1">
    <location>
        <begin position="211"/>
        <end position="373"/>
    </location>
</feature>
<dbReference type="RefSeq" id="XP_005834297.1">
    <property type="nucleotide sequence ID" value="XM_005834240.1"/>
</dbReference>
<dbReference type="GeneID" id="17304033"/>
<dbReference type="KEGG" id="gtt:GUITHDRAFT_137501"/>
<reference evidence="2 4" key="1">
    <citation type="journal article" date="2012" name="Nature">
        <title>Algal genomes reveal evolutionary mosaicism and the fate of nucleomorphs.</title>
        <authorList>
            <consortium name="DOE Joint Genome Institute"/>
            <person name="Curtis B.A."/>
            <person name="Tanifuji G."/>
            <person name="Burki F."/>
            <person name="Gruber A."/>
            <person name="Irimia M."/>
            <person name="Maruyama S."/>
            <person name="Arias M.C."/>
            <person name="Ball S.G."/>
            <person name="Gile G.H."/>
            <person name="Hirakawa Y."/>
            <person name="Hopkins J.F."/>
            <person name="Kuo A."/>
            <person name="Rensing S.A."/>
            <person name="Schmutz J."/>
            <person name="Symeonidi A."/>
            <person name="Elias M."/>
            <person name="Eveleigh R.J."/>
            <person name="Herman E.K."/>
            <person name="Klute M.J."/>
            <person name="Nakayama T."/>
            <person name="Obornik M."/>
            <person name="Reyes-Prieto A."/>
            <person name="Armbrust E.V."/>
            <person name="Aves S.J."/>
            <person name="Beiko R.G."/>
            <person name="Coutinho P."/>
            <person name="Dacks J.B."/>
            <person name="Durnford D.G."/>
            <person name="Fast N.M."/>
            <person name="Green B.R."/>
            <person name="Grisdale C.J."/>
            <person name="Hempel F."/>
            <person name="Henrissat B."/>
            <person name="Hoppner M.P."/>
            <person name="Ishida K."/>
            <person name="Kim E."/>
            <person name="Koreny L."/>
            <person name="Kroth P.G."/>
            <person name="Liu Y."/>
            <person name="Malik S.B."/>
            <person name="Maier U.G."/>
            <person name="McRose D."/>
            <person name="Mock T."/>
            <person name="Neilson J.A."/>
            <person name="Onodera N.T."/>
            <person name="Poole A.M."/>
            <person name="Pritham E.J."/>
            <person name="Richards T.A."/>
            <person name="Rocap G."/>
            <person name="Roy S.W."/>
            <person name="Sarai C."/>
            <person name="Schaack S."/>
            <person name="Shirato S."/>
            <person name="Slamovits C.H."/>
            <person name="Spencer D.F."/>
            <person name="Suzuki S."/>
            <person name="Worden A.Z."/>
            <person name="Zauner S."/>
            <person name="Barry K."/>
            <person name="Bell C."/>
            <person name="Bharti A.K."/>
            <person name="Crow J.A."/>
            <person name="Grimwood J."/>
            <person name="Kramer R."/>
            <person name="Lindquist E."/>
            <person name="Lucas S."/>
            <person name="Salamov A."/>
            <person name="McFadden G.I."/>
            <person name="Lane C.E."/>
            <person name="Keeling P.J."/>
            <person name="Gray M.W."/>
            <person name="Grigoriev I.V."/>
            <person name="Archibald J.M."/>
        </authorList>
    </citation>
    <scope>NUCLEOTIDE SEQUENCE</scope>
    <source>
        <strain evidence="2 4">CCMP2712</strain>
    </source>
</reference>
<dbReference type="EMBL" id="JH992990">
    <property type="protein sequence ID" value="EKX47317.1"/>
    <property type="molecule type" value="Genomic_DNA"/>
</dbReference>
<dbReference type="GO" id="GO:0006368">
    <property type="term" value="P:transcription elongation by RNA polymerase II"/>
    <property type="evidence" value="ECO:0007669"/>
    <property type="project" value="TreeGrafter"/>
</dbReference>
<dbReference type="InterPro" id="IPR000717">
    <property type="entry name" value="PCI_dom"/>
</dbReference>
<evidence type="ECO:0000313" key="4">
    <source>
        <dbReference type="Proteomes" id="UP000011087"/>
    </source>
</evidence>
<evidence type="ECO:0000259" key="1">
    <source>
        <dbReference type="PROSITE" id="PS50250"/>
    </source>
</evidence>
<reference evidence="3" key="3">
    <citation type="submission" date="2016-03" db="UniProtKB">
        <authorList>
            <consortium name="EnsemblProtists"/>
        </authorList>
    </citation>
    <scope>IDENTIFICATION</scope>
</reference>
<dbReference type="SMART" id="SM00753">
    <property type="entry name" value="PAM"/>
    <property type="match status" value="1"/>
</dbReference>
<dbReference type="PANTHER" id="PTHR12732">
    <property type="entry name" value="UNCHARACTERIZED PROTEASOME COMPONENT REGION PCI-CONTAINING"/>
    <property type="match status" value="1"/>
</dbReference>
<organism evidence="2">
    <name type="scientific">Guillardia theta (strain CCMP2712)</name>
    <name type="common">Cryptophyte</name>
    <dbReference type="NCBI Taxonomy" id="905079"/>
    <lineage>
        <taxon>Eukaryota</taxon>
        <taxon>Cryptophyceae</taxon>
        <taxon>Pyrenomonadales</taxon>
        <taxon>Geminigeraceae</taxon>
        <taxon>Guillardia</taxon>
    </lineage>
</organism>
<dbReference type="GO" id="GO:0000973">
    <property type="term" value="P:post-transcriptional tethering of RNA polymerase II gene DNA at nuclear periphery"/>
    <property type="evidence" value="ECO:0007669"/>
    <property type="project" value="TreeGrafter"/>
</dbReference>
<accession>L1JG88</accession>
<dbReference type="Proteomes" id="UP000011087">
    <property type="component" value="Unassembled WGS sequence"/>
</dbReference>
<dbReference type="EnsemblProtists" id="EKX47317">
    <property type="protein sequence ID" value="EKX47317"/>
    <property type="gene ID" value="GUITHDRAFT_137501"/>
</dbReference>
<reference evidence="4" key="2">
    <citation type="submission" date="2012-11" db="EMBL/GenBank/DDBJ databases">
        <authorList>
            <person name="Kuo A."/>
            <person name="Curtis B.A."/>
            <person name="Tanifuji G."/>
            <person name="Burki F."/>
            <person name="Gruber A."/>
            <person name="Irimia M."/>
            <person name="Maruyama S."/>
            <person name="Arias M.C."/>
            <person name="Ball S.G."/>
            <person name="Gile G.H."/>
            <person name="Hirakawa Y."/>
            <person name="Hopkins J.F."/>
            <person name="Rensing S.A."/>
            <person name="Schmutz J."/>
            <person name="Symeonidi A."/>
            <person name="Elias M."/>
            <person name="Eveleigh R.J."/>
            <person name="Herman E.K."/>
            <person name="Klute M.J."/>
            <person name="Nakayama T."/>
            <person name="Obornik M."/>
            <person name="Reyes-Prieto A."/>
            <person name="Armbrust E.V."/>
            <person name="Aves S.J."/>
            <person name="Beiko R.G."/>
            <person name="Coutinho P."/>
            <person name="Dacks J.B."/>
            <person name="Durnford D.G."/>
            <person name="Fast N.M."/>
            <person name="Green B.R."/>
            <person name="Grisdale C."/>
            <person name="Hempe F."/>
            <person name="Henrissat B."/>
            <person name="Hoppner M.P."/>
            <person name="Ishida K.-I."/>
            <person name="Kim E."/>
            <person name="Koreny L."/>
            <person name="Kroth P.G."/>
            <person name="Liu Y."/>
            <person name="Malik S.-B."/>
            <person name="Maier U.G."/>
            <person name="McRose D."/>
            <person name="Mock T."/>
            <person name="Neilson J.A."/>
            <person name="Onodera N.T."/>
            <person name="Poole A.M."/>
            <person name="Pritham E.J."/>
            <person name="Richards T.A."/>
            <person name="Rocap G."/>
            <person name="Roy S.W."/>
            <person name="Sarai C."/>
            <person name="Schaack S."/>
            <person name="Shirato S."/>
            <person name="Slamovits C.H."/>
            <person name="Spencer D.F."/>
            <person name="Suzuki S."/>
            <person name="Worden A.Z."/>
            <person name="Zauner S."/>
            <person name="Barry K."/>
            <person name="Bell C."/>
            <person name="Bharti A.K."/>
            <person name="Crow J.A."/>
            <person name="Grimwood J."/>
            <person name="Kramer R."/>
            <person name="Lindquist E."/>
            <person name="Lucas S."/>
            <person name="Salamov A."/>
            <person name="McFadden G.I."/>
            <person name="Lane C.E."/>
            <person name="Keeling P.J."/>
            <person name="Gray M.W."/>
            <person name="Grigoriev I.V."/>
            <person name="Archibald J.M."/>
        </authorList>
    </citation>
    <scope>NUCLEOTIDE SEQUENCE</scope>
    <source>
        <strain evidence="4">CCMP2712</strain>
    </source>
</reference>
<dbReference type="InterPro" id="IPR036388">
    <property type="entry name" value="WH-like_DNA-bd_sf"/>
</dbReference>
<dbReference type="PROSITE" id="PS50250">
    <property type="entry name" value="PCI"/>
    <property type="match status" value="1"/>
</dbReference>
<dbReference type="OMA" id="REVNTKN"/>
<dbReference type="InterPro" id="IPR045114">
    <property type="entry name" value="Csn12-like"/>
</dbReference>
<dbReference type="GO" id="GO:0003690">
    <property type="term" value="F:double-stranded DNA binding"/>
    <property type="evidence" value="ECO:0007669"/>
    <property type="project" value="InterPro"/>
</dbReference>
<dbReference type="HOGENOM" id="CLU_031567_2_0_1"/>